<proteinExistence type="predicted"/>
<organism evidence="1 2">
    <name type="scientific">Pseudothauera lacus</name>
    <dbReference type="NCBI Taxonomy" id="2136175"/>
    <lineage>
        <taxon>Bacteria</taxon>
        <taxon>Pseudomonadati</taxon>
        <taxon>Pseudomonadota</taxon>
        <taxon>Betaproteobacteria</taxon>
        <taxon>Rhodocyclales</taxon>
        <taxon>Zoogloeaceae</taxon>
        <taxon>Pseudothauera</taxon>
    </lineage>
</organism>
<keyword evidence="2" id="KW-1185">Reference proteome</keyword>
<sequence length="107" mass="12121">MNAFEVISLLLMGALVWLWFDSLQAREAGVRGAQAACRREGVQLLDDTVAFRSLRLARNDHGHMALQRVYEFEYSGSGNDRYRGSVMLLGREITMLDITAHRRAALH</sequence>
<reference evidence="1 2" key="2">
    <citation type="submission" date="2018-04" db="EMBL/GenBank/DDBJ databases">
        <title>Thauera lacus sp. nov., isolated from an saline lake in Inner Mongolia, China.</title>
        <authorList>
            <person name="Liang Q.-Y."/>
        </authorList>
    </citation>
    <scope>NUCLEOTIDE SEQUENCE [LARGE SCALE GENOMIC DNA]</scope>
    <source>
        <strain evidence="1 2">D20</strain>
    </source>
</reference>
<dbReference type="RefSeq" id="WP_107492887.1">
    <property type="nucleotide sequence ID" value="NZ_PZKC01000004.1"/>
</dbReference>
<dbReference type="Proteomes" id="UP000241193">
    <property type="component" value="Unassembled WGS sequence"/>
</dbReference>
<accession>A0A2T4IH23</accession>
<dbReference type="InterPro" id="IPR021732">
    <property type="entry name" value="DUF3301"/>
</dbReference>
<dbReference type="EMBL" id="PZKC01000004">
    <property type="protein sequence ID" value="PTD97078.1"/>
    <property type="molecule type" value="Genomic_DNA"/>
</dbReference>
<dbReference type="AlphaFoldDB" id="A0A2T4IH23"/>
<comment type="caution">
    <text evidence="1">The sequence shown here is derived from an EMBL/GenBank/DDBJ whole genome shotgun (WGS) entry which is preliminary data.</text>
</comment>
<evidence type="ECO:0000313" key="1">
    <source>
        <dbReference type="EMBL" id="PTD97078.1"/>
    </source>
</evidence>
<gene>
    <name evidence="1" type="ORF">C8261_06735</name>
</gene>
<reference evidence="1 2" key="1">
    <citation type="submission" date="2018-03" db="EMBL/GenBank/DDBJ databases">
        <authorList>
            <person name="Keele B.F."/>
        </authorList>
    </citation>
    <scope>NUCLEOTIDE SEQUENCE [LARGE SCALE GENOMIC DNA]</scope>
    <source>
        <strain evidence="1 2">D20</strain>
    </source>
</reference>
<name>A0A2T4IH23_9RHOO</name>
<evidence type="ECO:0000313" key="2">
    <source>
        <dbReference type="Proteomes" id="UP000241193"/>
    </source>
</evidence>
<dbReference type="Pfam" id="PF11743">
    <property type="entry name" value="DUF3301"/>
    <property type="match status" value="1"/>
</dbReference>
<protein>
    <submittedName>
        <fullName evidence="1">DUF3301 domain-containing protein</fullName>
    </submittedName>
</protein>
<dbReference type="OrthoDB" id="5959530at2"/>